<reference evidence="6 7" key="1">
    <citation type="submission" date="2015-12" db="EMBL/GenBank/DDBJ databases">
        <title>Haloprofundus marisrubri gen. nov., sp. nov., an extremely halophilic archaeon isolated from the Discovery deep brine-seawater interface in the Red Sea.</title>
        <authorList>
            <person name="Zhang G."/>
            <person name="Stingl U."/>
            <person name="Rashid M."/>
        </authorList>
    </citation>
    <scope>NUCLEOTIDE SEQUENCE [LARGE SCALE GENOMIC DNA]</scope>
    <source>
        <strain evidence="6 7">SB9</strain>
    </source>
</reference>
<feature type="domain" description="Succinylglutamate desuccinylase/Aspartoacylase catalytic" evidence="5">
    <location>
        <begin position="41"/>
        <end position="244"/>
    </location>
</feature>
<dbReference type="GO" id="GO:0016788">
    <property type="term" value="F:hydrolase activity, acting on ester bonds"/>
    <property type="evidence" value="ECO:0007669"/>
    <property type="project" value="InterPro"/>
</dbReference>
<comment type="caution">
    <text evidence="6">The sequence shown here is derived from an EMBL/GenBank/DDBJ whole genome shotgun (WGS) entry which is preliminary data.</text>
</comment>
<evidence type="ECO:0000256" key="4">
    <source>
        <dbReference type="ARBA" id="ARBA00022833"/>
    </source>
</evidence>
<comment type="cofactor">
    <cofactor evidence="1">
        <name>Zn(2+)</name>
        <dbReference type="ChEBI" id="CHEBI:29105"/>
    </cofactor>
</comment>
<dbReference type="STRING" id="1514971.AUR64_03395"/>
<dbReference type="EMBL" id="LOPU01000003">
    <property type="protein sequence ID" value="KTG11559.1"/>
    <property type="molecule type" value="Genomic_DNA"/>
</dbReference>
<dbReference type="InterPro" id="IPR055438">
    <property type="entry name" value="AstE_AspA_cat"/>
</dbReference>
<protein>
    <recommendedName>
        <fullName evidence="5">Succinylglutamate desuccinylase/Aspartoacylase catalytic domain-containing protein</fullName>
    </recommendedName>
</protein>
<dbReference type="PANTHER" id="PTHR37326">
    <property type="entry name" value="BLL3975 PROTEIN"/>
    <property type="match status" value="1"/>
</dbReference>
<dbReference type="InterPro" id="IPR043795">
    <property type="entry name" value="N-alpha-Ac-DABA-like"/>
</dbReference>
<proteinExistence type="predicted"/>
<gene>
    <name evidence="6" type="ORF">AUR64_03395</name>
</gene>
<dbReference type="Proteomes" id="UP000054387">
    <property type="component" value="Unassembled WGS sequence"/>
</dbReference>
<dbReference type="GO" id="GO:0016811">
    <property type="term" value="F:hydrolase activity, acting on carbon-nitrogen (but not peptide) bonds, in linear amides"/>
    <property type="evidence" value="ECO:0007669"/>
    <property type="project" value="InterPro"/>
</dbReference>
<evidence type="ECO:0000259" key="5">
    <source>
        <dbReference type="Pfam" id="PF24827"/>
    </source>
</evidence>
<dbReference type="InterPro" id="IPR053138">
    <property type="entry name" value="N-alpha-Ac-DABA_deacetylase"/>
</dbReference>
<dbReference type="GO" id="GO:0046872">
    <property type="term" value="F:metal ion binding"/>
    <property type="evidence" value="ECO:0007669"/>
    <property type="project" value="UniProtKB-KW"/>
</dbReference>
<organism evidence="6 7">
    <name type="scientific">Haloprofundus marisrubri</name>
    <dbReference type="NCBI Taxonomy" id="1514971"/>
    <lineage>
        <taxon>Archaea</taxon>
        <taxon>Methanobacteriati</taxon>
        <taxon>Methanobacteriota</taxon>
        <taxon>Stenosarchaea group</taxon>
        <taxon>Halobacteria</taxon>
        <taxon>Halobacteriales</taxon>
        <taxon>Haloferacaceae</taxon>
        <taxon>Haloprofundus</taxon>
    </lineage>
</organism>
<accession>A0A0W1RDP2</accession>
<name>A0A0W1RDP2_9EURY</name>
<keyword evidence="7" id="KW-1185">Reference proteome</keyword>
<evidence type="ECO:0000256" key="2">
    <source>
        <dbReference type="ARBA" id="ARBA00022723"/>
    </source>
</evidence>
<dbReference type="OrthoDB" id="170089at2157"/>
<dbReference type="RefSeq" id="WP_058580043.1">
    <property type="nucleotide sequence ID" value="NZ_LOPU01000003.1"/>
</dbReference>
<evidence type="ECO:0000313" key="6">
    <source>
        <dbReference type="EMBL" id="KTG11559.1"/>
    </source>
</evidence>
<dbReference type="Pfam" id="PF24827">
    <property type="entry name" value="AstE_AspA_cat"/>
    <property type="match status" value="1"/>
</dbReference>
<keyword evidence="4" id="KW-0862">Zinc</keyword>
<keyword evidence="2" id="KW-0479">Metal-binding</keyword>
<sequence>MKLGTAEAASGEVASGYLSVTELPTGQPEQVPVVVVEGEKPGPTVWATGTIHGDEPTGMEAIHEFVDRIRDEQVRGTVVCVPVMNPSGFRTNARTSYYGDEDPNRYFGIDGGSDETPPSVQQLICDRLYEEIRASADAVISLHTSWIATYPYTIRPRVSYGEHRKKAEAAELRDRLVELVDAFGLPVVNQFSADETVQRSLDHTLTGAAIADGIPAFTPELGGRFVVEKDVCEAAVVGLQNVLYALDMVSDPAAGSTTFELPTDDDLKRFVHPHTDTAGIVRYRVREGEWVDSGEVVADIVTPCGETQTQVKVEHSGYVLSRYERVAVYENDPLLDMAVPDDEPLLLNRSD</sequence>
<dbReference type="SUPFAM" id="SSF53187">
    <property type="entry name" value="Zn-dependent exopeptidases"/>
    <property type="match status" value="1"/>
</dbReference>
<keyword evidence="3" id="KW-0378">Hydrolase</keyword>
<evidence type="ECO:0000313" key="7">
    <source>
        <dbReference type="Proteomes" id="UP000054387"/>
    </source>
</evidence>
<dbReference type="Gene3D" id="3.40.630.10">
    <property type="entry name" value="Zn peptidases"/>
    <property type="match status" value="1"/>
</dbReference>
<evidence type="ECO:0000256" key="1">
    <source>
        <dbReference type="ARBA" id="ARBA00001947"/>
    </source>
</evidence>
<dbReference type="AlphaFoldDB" id="A0A0W1RDP2"/>
<evidence type="ECO:0000256" key="3">
    <source>
        <dbReference type="ARBA" id="ARBA00022801"/>
    </source>
</evidence>
<dbReference type="PIRSF" id="PIRSF039012">
    <property type="entry name" value="ASP"/>
    <property type="match status" value="1"/>
</dbReference>
<dbReference type="PANTHER" id="PTHR37326:SF1">
    <property type="entry name" value="BLL3975 PROTEIN"/>
    <property type="match status" value="1"/>
</dbReference>